<gene>
    <name evidence="2" type="ORF">B2J69_14185</name>
</gene>
<keyword evidence="3" id="KW-1185">Reference proteome</keyword>
<comment type="caution">
    <text evidence="2">The sequence shown here is derived from an EMBL/GenBank/DDBJ whole genome shotgun (WGS) entry which is preliminary data.</text>
</comment>
<evidence type="ECO:0000259" key="1">
    <source>
        <dbReference type="Pfam" id="PF10543"/>
    </source>
</evidence>
<sequence>MYRDQRVITTELLARGYGTDEANIRKNLSRNAGRFEEGIHIFTVDGDELRDLRVTNSHAQISSKARSLTLWTEKGAARMSKIVDTDEAWTFFEGLEDSYFRLREVGGLLLPDMNDPIKLARAWADAMEAKQQAEVLTHRQAQYIDHLENLFSDGLSPVQFCKRLNGVNVSRVSAYLQESNWLYDDNPNGNHAHWRVRSQARDKYLTEKSSQINPSSAASFITHQPVLLREGAVWLYRRYLKGQLPMKLSWNGEYTHDKELAGGN</sequence>
<dbReference type="Pfam" id="PF10543">
    <property type="entry name" value="ORF6N"/>
    <property type="match status" value="1"/>
</dbReference>
<proteinExistence type="predicted"/>
<reference evidence="2 3" key="1">
    <citation type="submission" date="2017-02" db="EMBL/GenBank/DDBJ databases">
        <title>Whole genome shotgun sequence of Pantoea agglomerans strain AS1 isolated from a cycad, Zamia floridana in Central Florida, USA.</title>
        <authorList>
            <person name="Lata P."/>
            <person name="Govindarajan S."/>
            <person name="Qi F."/>
            <person name="Li J.-L."/>
            <person name="Maurya S.K."/>
            <person name="Sahoo M.K."/>
        </authorList>
    </citation>
    <scope>NUCLEOTIDE SEQUENCE [LARGE SCALE GENOMIC DNA]</scope>
    <source>
        <strain evidence="2 3">AS1</strain>
    </source>
</reference>
<name>A0A1V9DFH8_9GAMM</name>
<accession>A0A1V9DFH8</accession>
<dbReference type="EMBL" id="MWUE01000022">
    <property type="protein sequence ID" value="OQP32627.1"/>
    <property type="molecule type" value="Genomic_DNA"/>
</dbReference>
<dbReference type="InterPro" id="IPR018873">
    <property type="entry name" value="KilA-N_DNA-bd_domain"/>
</dbReference>
<protein>
    <recommendedName>
        <fullName evidence="1">KilA-N DNA-binding domain-containing protein</fullName>
    </recommendedName>
</protein>
<dbReference type="OrthoDB" id="5574448at2"/>
<organism evidence="2 3">
    <name type="scientific">Pantoea latae</name>
    <dbReference type="NCBI Taxonomy" id="1964541"/>
    <lineage>
        <taxon>Bacteria</taxon>
        <taxon>Pseudomonadati</taxon>
        <taxon>Pseudomonadota</taxon>
        <taxon>Gammaproteobacteria</taxon>
        <taxon>Enterobacterales</taxon>
        <taxon>Erwiniaceae</taxon>
        <taxon>Pantoea</taxon>
    </lineage>
</organism>
<dbReference type="AlphaFoldDB" id="A0A1V9DFH8"/>
<feature type="domain" description="KilA-N DNA-binding" evidence="1">
    <location>
        <begin position="2"/>
        <end position="82"/>
    </location>
</feature>
<evidence type="ECO:0000313" key="3">
    <source>
        <dbReference type="Proteomes" id="UP000192769"/>
    </source>
</evidence>
<evidence type="ECO:0000313" key="2">
    <source>
        <dbReference type="EMBL" id="OQP32627.1"/>
    </source>
</evidence>
<dbReference type="Proteomes" id="UP000192769">
    <property type="component" value="Unassembled WGS sequence"/>
</dbReference>